<dbReference type="InterPro" id="IPR036414">
    <property type="entry name" value="YaeB_N_sf"/>
</dbReference>
<feature type="domain" description="TsaA-like" evidence="3">
    <location>
        <begin position="6"/>
        <end position="128"/>
    </location>
</feature>
<sequence length="129" mass="14799">MEKFKLVPVGVVRHLEEGTLLEIYPEFAEAIEGLNEGDRILLLLWFHESDNPERRKILKVHPRGDTQSPLRGVFATRSPVRPNPIAIYNVRIIKIKDAKIFIDEIDAFDGTPVIDIKPFVKKLDCPEEI</sequence>
<organism evidence="4">
    <name type="scientific">Thermococcus litoralis</name>
    <dbReference type="NCBI Taxonomy" id="2265"/>
    <lineage>
        <taxon>Archaea</taxon>
        <taxon>Methanobacteriati</taxon>
        <taxon>Methanobacteriota</taxon>
        <taxon>Thermococci</taxon>
        <taxon>Thermococcales</taxon>
        <taxon>Thermococcaceae</taxon>
        <taxon>Thermococcus</taxon>
    </lineage>
</organism>
<dbReference type="PROSITE" id="PS01318">
    <property type="entry name" value="TSAA_1"/>
    <property type="match status" value="1"/>
</dbReference>
<dbReference type="PANTHER" id="PTHR12818:SF0">
    <property type="entry name" value="TRNA (ADENINE(37)-N6)-METHYLTRANSFERASE"/>
    <property type="match status" value="1"/>
</dbReference>
<dbReference type="Pfam" id="PF01980">
    <property type="entry name" value="TrmO_N"/>
    <property type="match status" value="1"/>
</dbReference>
<dbReference type="InterPro" id="IPR036413">
    <property type="entry name" value="YaeB-like_sf"/>
</dbReference>
<reference evidence="4" key="1">
    <citation type="journal article" date="2020" name="mSystems">
        <title>Genome- and Community-Level Interaction Insights into Carbon Utilization and Element Cycling Functions of Hydrothermarchaeota in Hydrothermal Sediment.</title>
        <authorList>
            <person name="Zhou Z."/>
            <person name="Liu Y."/>
            <person name="Xu W."/>
            <person name="Pan J."/>
            <person name="Luo Z.H."/>
            <person name="Li M."/>
        </authorList>
    </citation>
    <scope>NUCLEOTIDE SEQUENCE [LARGE SCALE GENOMIC DNA]</scope>
    <source>
        <strain evidence="4">HyVt-151</strain>
    </source>
</reference>
<dbReference type="AlphaFoldDB" id="A0A7C0U013"/>
<dbReference type="InterPro" id="IPR023368">
    <property type="entry name" value="UPF0066_cons_site"/>
</dbReference>
<proteinExistence type="inferred from homology"/>
<evidence type="ECO:0000313" key="4">
    <source>
        <dbReference type="EMBL" id="HDD31858.1"/>
    </source>
</evidence>
<dbReference type="PROSITE" id="PS51668">
    <property type="entry name" value="TSAA_2"/>
    <property type="match status" value="1"/>
</dbReference>
<dbReference type="Proteomes" id="UP000886210">
    <property type="component" value="Unassembled WGS sequence"/>
</dbReference>
<keyword evidence="1" id="KW-0949">S-adenosyl-L-methionine</keyword>
<gene>
    <name evidence="4" type="primary">tsaA</name>
    <name evidence="4" type="ORF">ENF72_04500</name>
</gene>
<dbReference type="CDD" id="cd09281">
    <property type="entry name" value="UPF0066"/>
    <property type="match status" value="1"/>
</dbReference>
<dbReference type="NCBIfam" id="TIGR00104">
    <property type="entry name" value="tRNA_TsaA"/>
    <property type="match status" value="1"/>
</dbReference>
<evidence type="ECO:0000256" key="2">
    <source>
        <dbReference type="ARBA" id="ARBA00033753"/>
    </source>
</evidence>
<protein>
    <submittedName>
        <fullName evidence="4">tRNA (N6-threonylcarbamoyladenosine(37)-N6)-methyltransferase TrmO</fullName>
    </submittedName>
</protein>
<dbReference type="InterPro" id="IPR023370">
    <property type="entry name" value="TrmO-like_N"/>
</dbReference>
<accession>A0A7C0U013</accession>
<dbReference type="Gene3D" id="2.40.30.70">
    <property type="entry name" value="YaeB-like"/>
    <property type="match status" value="1"/>
</dbReference>
<evidence type="ECO:0000256" key="1">
    <source>
        <dbReference type="ARBA" id="ARBA00022691"/>
    </source>
</evidence>
<comment type="similarity">
    <text evidence="2">Belongs to the tRNA methyltransferase O family.</text>
</comment>
<dbReference type="PANTHER" id="PTHR12818">
    <property type="entry name" value="TRNA (ADENINE(37)-N6)-METHYLTRANSFERASE"/>
    <property type="match status" value="1"/>
</dbReference>
<dbReference type="EMBL" id="DQYG01000191">
    <property type="protein sequence ID" value="HDD31858.1"/>
    <property type="molecule type" value="Genomic_DNA"/>
</dbReference>
<evidence type="ECO:0000259" key="3">
    <source>
        <dbReference type="PROSITE" id="PS51668"/>
    </source>
</evidence>
<name>A0A7C0U013_THELI</name>
<dbReference type="InterPro" id="IPR040372">
    <property type="entry name" value="YaeB-like"/>
</dbReference>
<dbReference type="SUPFAM" id="SSF118196">
    <property type="entry name" value="YaeB-like"/>
    <property type="match status" value="1"/>
</dbReference>
<comment type="caution">
    <text evidence="4">The sequence shown here is derived from an EMBL/GenBank/DDBJ whole genome shotgun (WGS) entry which is preliminary data.</text>
</comment>